<evidence type="ECO:0000256" key="3">
    <source>
        <dbReference type="ARBA" id="ARBA00068021"/>
    </source>
</evidence>
<feature type="domain" description="Nas2 N-terminal" evidence="6">
    <location>
        <begin position="34"/>
        <end position="111"/>
    </location>
</feature>
<gene>
    <name evidence="7" type="ORF">BJ508DRAFT_411882</name>
</gene>
<name>A0A3N4IIK6_ASCIM</name>
<dbReference type="InterPro" id="IPR036034">
    <property type="entry name" value="PDZ_sf"/>
</dbReference>
<dbReference type="InterPro" id="IPR041489">
    <property type="entry name" value="PDZ_6"/>
</dbReference>
<dbReference type="FunFam" id="2.30.42.10:FF:000107">
    <property type="entry name" value="26S proteasome non-ATPase regulatory subunit 9"/>
    <property type="match status" value="1"/>
</dbReference>
<proteinExistence type="inferred from homology"/>
<dbReference type="EMBL" id="ML119653">
    <property type="protein sequence ID" value="RPA85466.1"/>
    <property type="molecule type" value="Genomic_DNA"/>
</dbReference>
<reference evidence="7 8" key="1">
    <citation type="journal article" date="2018" name="Nat. Ecol. Evol.">
        <title>Pezizomycetes genomes reveal the molecular basis of ectomycorrhizal truffle lifestyle.</title>
        <authorList>
            <person name="Murat C."/>
            <person name="Payen T."/>
            <person name="Noel B."/>
            <person name="Kuo A."/>
            <person name="Morin E."/>
            <person name="Chen J."/>
            <person name="Kohler A."/>
            <person name="Krizsan K."/>
            <person name="Balestrini R."/>
            <person name="Da Silva C."/>
            <person name="Montanini B."/>
            <person name="Hainaut M."/>
            <person name="Levati E."/>
            <person name="Barry K.W."/>
            <person name="Belfiori B."/>
            <person name="Cichocki N."/>
            <person name="Clum A."/>
            <person name="Dockter R.B."/>
            <person name="Fauchery L."/>
            <person name="Guy J."/>
            <person name="Iotti M."/>
            <person name="Le Tacon F."/>
            <person name="Lindquist E.A."/>
            <person name="Lipzen A."/>
            <person name="Malagnac F."/>
            <person name="Mello A."/>
            <person name="Molinier V."/>
            <person name="Miyauchi S."/>
            <person name="Poulain J."/>
            <person name="Riccioni C."/>
            <person name="Rubini A."/>
            <person name="Sitrit Y."/>
            <person name="Splivallo R."/>
            <person name="Traeger S."/>
            <person name="Wang M."/>
            <person name="Zifcakova L."/>
            <person name="Wipf D."/>
            <person name="Zambonelli A."/>
            <person name="Paolocci F."/>
            <person name="Nowrousian M."/>
            <person name="Ottonello S."/>
            <person name="Baldrian P."/>
            <person name="Spatafora J.W."/>
            <person name="Henrissat B."/>
            <person name="Nagy L.G."/>
            <person name="Aury J.M."/>
            <person name="Wincker P."/>
            <person name="Grigoriev I.V."/>
            <person name="Bonfante P."/>
            <person name="Martin F.M."/>
        </authorList>
    </citation>
    <scope>NUCLEOTIDE SEQUENCE [LARGE SCALE GENOMIC DNA]</scope>
    <source>
        <strain evidence="7 8">RN42</strain>
    </source>
</reference>
<evidence type="ECO:0000259" key="5">
    <source>
        <dbReference type="Pfam" id="PF17820"/>
    </source>
</evidence>
<accession>A0A3N4IIK6</accession>
<sequence length="248" mass="27569">MADPINYPTIPGKSLKEPAPELSTKVPESKQELLALIKEKDDIESELKALSSVLDSHKVGMNTPLTTFDGYPRDDIDVAQIRITRSKINQRKTDYTFIMNRIEQGLHKLHQQNKEEFKHEEEIQEEQYRQQTSNTASASHAASRSDDEPEQIIIPFARVNTVEPNSPAERAGLKPNDRILWFGPIRRGATGADLGRLPGVVAAHSGTPIRVRIQRGGIGPDAETEDLELTPSTNWGGRGQLGCHLLPI</sequence>
<comment type="similarity">
    <text evidence="1">Belongs to the proteasome subunit p27 family.</text>
</comment>
<evidence type="ECO:0000256" key="2">
    <source>
        <dbReference type="ARBA" id="ARBA00023186"/>
    </source>
</evidence>
<dbReference type="STRING" id="1160509.A0A3N4IIK6"/>
<evidence type="ECO:0000256" key="1">
    <source>
        <dbReference type="ARBA" id="ARBA00005256"/>
    </source>
</evidence>
<evidence type="ECO:0000256" key="4">
    <source>
        <dbReference type="SAM" id="MobiDB-lite"/>
    </source>
</evidence>
<evidence type="ECO:0000259" key="6">
    <source>
        <dbReference type="Pfam" id="PF18265"/>
    </source>
</evidence>
<evidence type="ECO:0000313" key="8">
    <source>
        <dbReference type="Proteomes" id="UP000275078"/>
    </source>
</evidence>
<dbReference type="GO" id="GO:0005737">
    <property type="term" value="C:cytoplasm"/>
    <property type="evidence" value="ECO:0007669"/>
    <property type="project" value="TreeGrafter"/>
</dbReference>
<feature type="domain" description="PDZ" evidence="5">
    <location>
        <begin position="159"/>
        <end position="180"/>
    </location>
</feature>
<protein>
    <recommendedName>
        <fullName evidence="3">Probable 26S proteasome regulatory subunit p27</fullName>
    </recommendedName>
</protein>
<dbReference type="OrthoDB" id="72325at2759"/>
<dbReference type="SUPFAM" id="SSF50156">
    <property type="entry name" value="PDZ domain-like"/>
    <property type="match status" value="1"/>
</dbReference>
<dbReference type="AlphaFoldDB" id="A0A3N4IIK6"/>
<dbReference type="GO" id="GO:0005634">
    <property type="term" value="C:nucleus"/>
    <property type="evidence" value="ECO:0007669"/>
    <property type="project" value="TreeGrafter"/>
</dbReference>
<evidence type="ECO:0000313" key="7">
    <source>
        <dbReference type="EMBL" id="RPA85466.1"/>
    </source>
</evidence>
<dbReference type="PANTHER" id="PTHR12651:SF1">
    <property type="entry name" value="26S PROTEASOME NON-ATPASE REGULATORY SUBUNIT 9"/>
    <property type="match status" value="1"/>
</dbReference>
<dbReference type="Pfam" id="PF17820">
    <property type="entry name" value="PDZ_6"/>
    <property type="match status" value="1"/>
</dbReference>
<dbReference type="InterPro" id="IPR035269">
    <property type="entry name" value="PSMD9"/>
</dbReference>
<feature type="compositionally biased region" description="Basic and acidic residues" evidence="4">
    <location>
        <begin position="112"/>
        <end position="121"/>
    </location>
</feature>
<dbReference type="PANTHER" id="PTHR12651">
    <property type="entry name" value="26S PROTEASOME NON-ATPASE REGULATORY SUBUNIT 9"/>
    <property type="match status" value="1"/>
</dbReference>
<keyword evidence="2" id="KW-0143">Chaperone</keyword>
<keyword evidence="8" id="KW-1185">Reference proteome</keyword>
<feature type="region of interest" description="Disordered" evidence="4">
    <location>
        <begin position="112"/>
        <end position="150"/>
    </location>
</feature>
<dbReference type="Pfam" id="PF18265">
    <property type="entry name" value="Nas2_N"/>
    <property type="match status" value="1"/>
</dbReference>
<dbReference type="Gene3D" id="2.30.42.10">
    <property type="match status" value="1"/>
</dbReference>
<dbReference type="Proteomes" id="UP000275078">
    <property type="component" value="Unassembled WGS sequence"/>
</dbReference>
<dbReference type="InterPro" id="IPR040815">
    <property type="entry name" value="Nas2_N"/>
</dbReference>
<feature type="region of interest" description="Disordered" evidence="4">
    <location>
        <begin position="1"/>
        <end position="27"/>
    </location>
</feature>
<dbReference type="GO" id="GO:0070682">
    <property type="term" value="P:proteasome regulatory particle assembly"/>
    <property type="evidence" value="ECO:0007669"/>
    <property type="project" value="InterPro"/>
</dbReference>
<dbReference type="Gene3D" id="6.10.140.1710">
    <property type="match status" value="1"/>
</dbReference>
<organism evidence="7 8">
    <name type="scientific">Ascobolus immersus RN42</name>
    <dbReference type="NCBI Taxonomy" id="1160509"/>
    <lineage>
        <taxon>Eukaryota</taxon>
        <taxon>Fungi</taxon>
        <taxon>Dikarya</taxon>
        <taxon>Ascomycota</taxon>
        <taxon>Pezizomycotina</taxon>
        <taxon>Pezizomycetes</taxon>
        <taxon>Pezizales</taxon>
        <taxon>Ascobolaceae</taxon>
        <taxon>Ascobolus</taxon>
    </lineage>
</organism>